<keyword evidence="1" id="KW-1133">Transmembrane helix</keyword>
<comment type="caution">
    <text evidence="2">The sequence shown here is derived from an EMBL/GenBank/DDBJ whole genome shotgun (WGS) entry which is preliminary data.</text>
</comment>
<evidence type="ECO:0000313" key="2">
    <source>
        <dbReference type="EMBL" id="MEE6714938.1"/>
    </source>
</evidence>
<dbReference type="Pfam" id="PF21844">
    <property type="entry name" value="DUF6903"/>
    <property type="match status" value="1"/>
</dbReference>
<name>A0ABU7SX62_9LACO</name>
<dbReference type="InterPro" id="IPR054198">
    <property type="entry name" value="DUF6903"/>
</dbReference>
<feature type="transmembrane region" description="Helical" evidence="1">
    <location>
        <begin position="30"/>
        <end position="50"/>
    </location>
</feature>
<protein>
    <submittedName>
        <fullName evidence="2">Uncharacterized protein</fullName>
    </submittedName>
</protein>
<keyword evidence="3" id="KW-1185">Reference proteome</keyword>
<organism evidence="2 3">
    <name type="scientific">Schleiferilactobacillus harbinensis</name>
    <dbReference type="NCBI Taxonomy" id="304207"/>
    <lineage>
        <taxon>Bacteria</taxon>
        <taxon>Bacillati</taxon>
        <taxon>Bacillota</taxon>
        <taxon>Bacilli</taxon>
        <taxon>Lactobacillales</taxon>
        <taxon>Lactobacillaceae</taxon>
        <taxon>Schleiferilactobacillus</taxon>
    </lineage>
</organism>
<dbReference type="EMBL" id="JAQSGK010000006">
    <property type="protein sequence ID" value="MEE6714938.1"/>
    <property type="molecule type" value="Genomic_DNA"/>
</dbReference>
<sequence length="55" mass="6035">MSTKVKIIVNAVLFILFMALVIGGQRHIGYAGLGVMLIGLAGLLAQLWAYNRQYQ</sequence>
<reference evidence="2 3" key="1">
    <citation type="submission" date="2023-02" db="EMBL/GenBank/DDBJ databases">
        <title>The predominant lactic acid bacteria and yeasts involved in the spontaneous fermentation of millet during the production of the traditional porridge Hausa koko in Ghana.</title>
        <authorList>
            <person name="Atter A."/>
            <person name="Diaz M."/>
        </authorList>
    </citation>
    <scope>NUCLEOTIDE SEQUENCE [LARGE SCALE GENOMIC DNA]</scope>
    <source>
        <strain evidence="2 3">FI11640</strain>
    </source>
</reference>
<evidence type="ECO:0000313" key="3">
    <source>
        <dbReference type="Proteomes" id="UP001330016"/>
    </source>
</evidence>
<feature type="transmembrane region" description="Helical" evidence="1">
    <location>
        <begin position="7"/>
        <end position="24"/>
    </location>
</feature>
<dbReference type="RefSeq" id="WP_278904016.1">
    <property type="nucleotide sequence ID" value="NZ_CAUFDJ010000012.1"/>
</dbReference>
<keyword evidence="1" id="KW-0812">Transmembrane</keyword>
<gene>
    <name evidence="2" type="ORF">PS435_03615</name>
</gene>
<dbReference type="Proteomes" id="UP001330016">
    <property type="component" value="Unassembled WGS sequence"/>
</dbReference>
<keyword evidence="1" id="KW-0472">Membrane</keyword>
<accession>A0ABU7SX62</accession>
<proteinExistence type="predicted"/>
<evidence type="ECO:0000256" key="1">
    <source>
        <dbReference type="SAM" id="Phobius"/>
    </source>
</evidence>